<feature type="region of interest" description="Disordered" evidence="1">
    <location>
        <begin position="54"/>
        <end position="134"/>
    </location>
</feature>
<keyword evidence="3" id="KW-1185">Reference proteome</keyword>
<evidence type="ECO:0000313" key="3">
    <source>
        <dbReference type="Proteomes" id="UP001501803"/>
    </source>
</evidence>
<comment type="caution">
    <text evidence="2">The sequence shown here is derived from an EMBL/GenBank/DDBJ whole genome shotgun (WGS) entry which is preliminary data.</text>
</comment>
<sequence>MNVGPKTWVYARTRTVILIAVAIVLLTVAAMLLLPLIGSGALSALEPSARATSSKALSSAPPSSAPSASPSPTATSTPAPTASNAAETPTPPPPPTADEQSQSPAQPPAAEPETEPVAEPAPEPVAVPAPEPPAIQIPPRLTAFGWVGSDSVICPDMTSNHVVVKDFSWTAADASTVDLYVAMTDSEVQATSGYVVVASGLSPSGVAGVPISCGSSGLGTFFTVKIVATNASGSAAAHWRGATGL</sequence>
<name>A0ABP7K0E3_9MICO</name>
<feature type="compositionally biased region" description="Low complexity" evidence="1">
    <location>
        <begin position="54"/>
        <end position="88"/>
    </location>
</feature>
<dbReference type="PRINTS" id="PR01217">
    <property type="entry name" value="PRICHEXTENSN"/>
</dbReference>
<protein>
    <recommendedName>
        <fullName evidence="4">Ig-like domain-containing protein</fullName>
    </recommendedName>
</protein>
<evidence type="ECO:0000313" key="2">
    <source>
        <dbReference type="EMBL" id="GAA3861272.1"/>
    </source>
</evidence>
<dbReference type="EMBL" id="BAABCN010000002">
    <property type="protein sequence ID" value="GAA3861272.1"/>
    <property type="molecule type" value="Genomic_DNA"/>
</dbReference>
<evidence type="ECO:0008006" key="4">
    <source>
        <dbReference type="Google" id="ProtNLM"/>
    </source>
</evidence>
<evidence type="ECO:0000256" key="1">
    <source>
        <dbReference type="SAM" id="MobiDB-lite"/>
    </source>
</evidence>
<accession>A0ABP7K0E3</accession>
<dbReference type="Proteomes" id="UP001501803">
    <property type="component" value="Unassembled WGS sequence"/>
</dbReference>
<organism evidence="2 3">
    <name type="scientific">Leifsonia kafniensis</name>
    <dbReference type="NCBI Taxonomy" id="475957"/>
    <lineage>
        <taxon>Bacteria</taxon>
        <taxon>Bacillati</taxon>
        <taxon>Actinomycetota</taxon>
        <taxon>Actinomycetes</taxon>
        <taxon>Micrococcales</taxon>
        <taxon>Microbacteriaceae</taxon>
        <taxon>Leifsonia</taxon>
    </lineage>
</organism>
<proteinExistence type="predicted"/>
<gene>
    <name evidence="2" type="ORF">GCM10022381_02020</name>
</gene>
<reference evidence="3" key="1">
    <citation type="journal article" date="2019" name="Int. J. Syst. Evol. Microbiol.">
        <title>The Global Catalogue of Microorganisms (GCM) 10K type strain sequencing project: providing services to taxonomists for standard genome sequencing and annotation.</title>
        <authorList>
            <consortium name="The Broad Institute Genomics Platform"/>
            <consortium name="The Broad Institute Genome Sequencing Center for Infectious Disease"/>
            <person name="Wu L."/>
            <person name="Ma J."/>
        </authorList>
    </citation>
    <scope>NUCLEOTIDE SEQUENCE [LARGE SCALE GENOMIC DNA]</scope>
    <source>
        <strain evidence="3">JCM 17021</strain>
    </source>
</reference>
<feature type="compositionally biased region" description="Pro residues" evidence="1">
    <location>
        <begin position="119"/>
        <end position="134"/>
    </location>
</feature>